<dbReference type="SMART" id="SM00138">
    <property type="entry name" value="MeTrc"/>
    <property type="match status" value="1"/>
</dbReference>
<dbReference type="SUPFAM" id="SSF47757">
    <property type="entry name" value="Chemotaxis receptor methyltransferase CheR, N-terminal domain"/>
    <property type="match status" value="1"/>
</dbReference>
<evidence type="ECO:0000313" key="4">
    <source>
        <dbReference type="EMBL" id="TDD83402.1"/>
    </source>
</evidence>
<name>A0A4R5BI54_9ACTN</name>
<feature type="domain" description="PAS" evidence="2">
    <location>
        <begin position="483"/>
        <end position="530"/>
    </location>
</feature>
<dbReference type="AlphaFoldDB" id="A0A4R5BI54"/>
<evidence type="ECO:0000256" key="1">
    <source>
        <dbReference type="SAM" id="Coils"/>
    </source>
</evidence>
<organism evidence="4 5">
    <name type="scientific">Actinomadura rubrisoli</name>
    <dbReference type="NCBI Taxonomy" id="2530368"/>
    <lineage>
        <taxon>Bacteria</taxon>
        <taxon>Bacillati</taxon>
        <taxon>Actinomycetota</taxon>
        <taxon>Actinomycetes</taxon>
        <taxon>Streptosporangiales</taxon>
        <taxon>Thermomonosporaceae</taxon>
        <taxon>Actinomadura</taxon>
    </lineage>
</organism>
<keyword evidence="5" id="KW-1185">Reference proteome</keyword>
<dbReference type="InterPro" id="IPR022642">
    <property type="entry name" value="CheR_C"/>
</dbReference>
<dbReference type="Proteomes" id="UP000294513">
    <property type="component" value="Unassembled WGS sequence"/>
</dbReference>
<feature type="domain" description="CheR-type methyltransferase" evidence="3">
    <location>
        <begin position="1"/>
        <end position="243"/>
    </location>
</feature>
<dbReference type="Gene3D" id="3.30.450.20">
    <property type="entry name" value="PAS domain"/>
    <property type="match status" value="2"/>
</dbReference>
<dbReference type="Pfam" id="PF01739">
    <property type="entry name" value="CheR"/>
    <property type="match status" value="1"/>
</dbReference>
<evidence type="ECO:0000259" key="3">
    <source>
        <dbReference type="PROSITE" id="PS50123"/>
    </source>
</evidence>
<dbReference type="InterPro" id="IPR000780">
    <property type="entry name" value="CheR_MeTrfase"/>
</dbReference>
<keyword evidence="1" id="KW-0175">Coiled coil</keyword>
<dbReference type="InterPro" id="IPR000014">
    <property type="entry name" value="PAS"/>
</dbReference>
<dbReference type="PRINTS" id="PR00996">
    <property type="entry name" value="CHERMTFRASE"/>
</dbReference>
<dbReference type="GO" id="GO:0008757">
    <property type="term" value="F:S-adenosylmethionine-dependent methyltransferase activity"/>
    <property type="evidence" value="ECO:0007669"/>
    <property type="project" value="InterPro"/>
</dbReference>
<evidence type="ECO:0000313" key="5">
    <source>
        <dbReference type="Proteomes" id="UP000294513"/>
    </source>
</evidence>
<accession>A0A4R5BI54</accession>
<dbReference type="SUPFAM" id="SSF55785">
    <property type="entry name" value="PYP-like sensor domain (PAS domain)"/>
    <property type="match status" value="2"/>
</dbReference>
<reference evidence="4 5" key="1">
    <citation type="submission" date="2019-03" db="EMBL/GenBank/DDBJ databases">
        <title>Draft genome sequences of novel Actinobacteria.</title>
        <authorList>
            <person name="Sahin N."/>
            <person name="Ay H."/>
            <person name="Saygin H."/>
        </authorList>
    </citation>
    <scope>NUCLEOTIDE SEQUENCE [LARGE SCALE GENOMIC DNA]</scope>
    <source>
        <strain evidence="4 5">H3C3</strain>
    </source>
</reference>
<dbReference type="SUPFAM" id="SSF57997">
    <property type="entry name" value="Tropomyosin"/>
    <property type="match status" value="1"/>
</dbReference>
<dbReference type="InterPro" id="IPR022641">
    <property type="entry name" value="CheR_N"/>
</dbReference>
<dbReference type="Gene3D" id="1.10.287.620">
    <property type="entry name" value="Helix Hairpins"/>
    <property type="match status" value="1"/>
</dbReference>
<dbReference type="Pfam" id="PF08448">
    <property type="entry name" value="PAS_4"/>
    <property type="match status" value="2"/>
</dbReference>
<dbReference type="PANTHER" id="PTHR24422:SF10">
    <property type="entry name" value="CHEMOTAXIS PROTEIN METHYLTRANSFERASE 2"/>
    <property type="match status" value="1"/>
</dbReference>
<protein>
    <submittedName>
        <fullName evidence="4">PAS domain-containing protein</fullName>
    </submittedName>
</protein>
<dbReference type="NCBIfam" id="TIGR00229">
    <property type="entry name" value="sensory_box"/>
    <property type="match status" value="1"/>
</dbReference>
<dbReference type="OrthoDB" id="9816309at2"/>
<dbReference type="InterPro" id="IPR035965">
    <property type="entry name" value="PAS-like_dom_sf"/>
</dbReference>
<dbReference type="SMART" id="SM00091">
    <property type="entry name" value="PAS"/>
    <property type="match status" value="2"/>
</dbReference>
<dbReference type="CDD" id="cd00130">
    <property type="entry name" value="PAS"/>
    <property type="match status" value="2"/>
</dbReference>
<dbReference type="PANTHER" id="PTHR24422">
    <property type="entry name" value="CHEMOTAXIS PROTEIN METHYLTRANSFERASE"/>
    <property type="match status" value="1"/>
</dbReference>
<proteinExistence type="predicted"/>
<dbReference type="PROSITE" id="PS50123">
    <property type="entry name" value="CHER"/>
    <property type="match status" value="1"/>
</dbReference>
<dbReference type="PROSITE" id="PS50112">
    <property type="entry name" value="PAS"/>
    <property type="match status" value="1"/>
</dbReference>
<dbReference type="Pfam" id="PF03705">
    <property type="entry name" value="CheR_N"/>
    <property type="match status" value="1"/>
</dbReference>
<dbReference type="CDD" id="cd02440">
    <property type="entry name" value="AdoMet_MTases"/>
    <property type="match status" value="1"/>
</dbReference>
<dbReference type="Gene3D" id="3.40.50.150">
    <property type="entry name" value="Vaccinia Virus protein VP39"/>
    <property type="match status" value="1"/>
</dbReference>
<comment type="caution">
    <text evidence="4">The sequence shown here is derived from an EMBL/GenBank/DDBJ whole genome shotgun (WGS) entry which is preliminary data.</text>
</comment>
<dbReference type="InterPro" id="IPR013656">
    <property type="entry name" value="PAS_4"/>
</dbReference>
<evidence type="ECO:0000259" key="2">
    <source>
        <dbReference type="PROSITE" id="PS50112"/>
    </source>
</evidence>
<dbReference type="EMBL" id="SMKU01000113">
    <property type="protein sequence ID" value="TDD83402.1"/>
    <property type="molecule type" value="Genomic_DNA"/>
</dbReference>
<sequence>MLKETRGFDFTGYKPTTLTRRIKRRMDALGLAGVEEYRDFLELEGEEFARLFDSLLINVTGFFRDPAAWQALRETVVPEMLAAKDPARPIRVWSAGCATGEEAYTLAIVLAEALGTADFRERVKIYATDLDEDALQQARTGSYTERQVAEVPEDLRESYFERSGQRYAFRRDLRRQVIFGRNDLTHDAPISRVDLLVARNTLMYFNAETQTGVIRRFHFALGDPGYLFLGKAEMLLNHGDRFEPIDLRKRLFRKISNVEVPGLPSKVWDDGARTAAPPSVRLEQAALDAGPVAQLAVDLAGNLAVANTRAELLFNLRPRDIGRPFQDLEVSYRPAELRSVIEQVGKEGRPADLQDVVWHRSAGAEPSVFHVQVVPLFRRPGEAVGVGISFSDVTHYRRLRDELEHSNQELERAYEELQSLNEELETTNEELQSTNEELETTNEELQSTNEELETMNEELQSTNDELQEINDALRIRGEELDSANSFLGSVLRSLGAAAVVVDEELRVKVWNSGAEELWGMRAEEAQGRDLETLDIGLPVREIVPSLRRMLADPERGGAAQTAVDAVNRRGRTIRLRVESVPLRDEPGRPRGVIIIMDHLTSEDG</sequence>
<gene>
    <name evidence="4" type="ORF">E1298_21330</name>
</gene>
<dbReference type="InterPro" id="IPR050903">
    <property type="entry name" value="Bact_Chemotaxis_MeTrfase"/>
</dbReference>
<dbReference type="SUPFAM" id="SSF53335">
    <property type="entry name" value="S-adenosyl-L-methionine-dependent methyltransferases"/>
    <property type="match status" value="1"/>
</dbReference>
<dbReference type="InterPro" id="IPR029063">
    <property type="entry name" value="SAM-dependent_MTases_sf"/>
</dbReference>
<feature type="coiled-coil region" evidence="1">
    <location>
        <begin position="393"/>
        <end position="476"/>
    </location>
</feature>